<keyword evidence="2" id="KW-1185">Reference proteome</keyword>
<organism evidence="1 2">
    <name type="scientific">Oculimacula yallundae</name>
    <dbReference type="NCBI Taxonomy" id="86028"/>
    <lineage>
        <taxon>Eukaryota</taxon>
        <taxon>Fungi</taxon>
        <taxon>Dikarya</taxon>
        <taxon>Ascomycota</taxon>
        <taxon>Pezizomycotina</taxon>
        <taxon>Leotiomycetes</taxon>
        <taxon>Helotiales</taxon>
        <taxon>Ploettnerulaceae</taxon>
        <taxon>Oculimacula</taxon>
    </lineage>
</organism>
<name>A0ABR4CIN6_9HELO</name>
<reference evidence="1 2" key="1">
    <citation type="journal article" date="2024" name="Commun. Biol.">
        <title>Comparative genomic analysis of thermophilic fungi reveals convergent evolutionary adaptations and gene losses.</title>
        <authorList>
            <person name="Steindorff A.S."/>
            <person name="Aguilar-Pontes M.V."/>
            <person name="Robinson A.J."/>
            <person name="Andreopoulos B."/>
            <person name="LaButti K."/>
            <person name="Kuo A."/>
            <person name="Mondo S."/>
            <person name="Riley R."/>
            <person name="Otillar R."/>
            <person name="Haridas S."/>
            <person name="Lipzen A."/>
            <person name="Grimwood J."/>
            <person name="Schmutz J."/>
            <person name="Clum A."/>
            <person name="Reid I.D."/>
            <person name="Moisan M.C."/>
            <person name="Butler G."/>
            <person name="Nguyen T.T.M."/>
            <person name="Dewar K."/>
            <person name="Conant G."/>
            <person name="Drula E."/>
            <person name="Henrissat B."/>
            <person name="Hansel C."/>
            <person name="Singer S."/>
            <person name="Hutchinson M.I."/>
            <person name="de Vries R.P."/>
            <person name="Natvig D.O."/>
            <person name="Powell A.J."/>
            <person name="Tsang A."/>
            <person name="Grigoriev I.V."/>
        </authorList>
    </citation>
    <scope>NUCLEOTIDE SEQUENCE [LARGE SCALE GENOMIC DNA]</scope>
    <source>
        <strain evidence="1 2">CBS 494.80</strain>
    </source>
</reference>
<accession>A0ABR4CIN6</accession>
<comment type="caution">
    <text evidence="1">The sequence shown here is derived from an EMBL/GenBank/DDBJ whole genome shotgun (WGS) entry which is preliminary data.</text>
</comment>
<protein>
    <recommendedName>
        <fullName evidence="3">C2H2-type domain-containing protein</fullName>
    </recommendedName>
</protein>
<dbReference type="EMBL" id="JAZHXI010000008">
    <property type="protein sequence ID" value="KAL2069019.1"/>
    <property type="molecule type" value="Genomic_DNA"/>
</dbReference>
<evidence type="ECO:0000313" key="2">
    <source>
        <dbReference type="Proteomes" id="UP001595075"/>
    </source>
</evidence>
<proteinExistence type="predicted"/>
<gene>
    <name evidence="1" type="ORF">VTL71DRAFT_15357</name>
</gene>
<evidence type="ECO:0008006" key="3">
    <source>
        <dbReference type="Google" id="ProtNLM"/>
    </source>
</evidence>
<dbReference type="Proteomes" id="UP001595075">
    <property type="component" value="Unassembled WGS sequence"/>
</dbReference>
<sequence>MSGLNIQSPRATHDNVQLDQSALTTHLHDPEVTDHGVKLYPSYRNGQLMVLGEQRYGGGFRCFYQDRITKLCNMYFPTADRLRTHFEVEHFPVTYLNPALRYVCFSCYSQNDNPMGPCSTCHSVDTVLTLIYAIFIGIPSSDWHASGVDDRAKNVQNCTQPIVTSSYALGGSKNSSGGPPQQLRYR</sequence>
<evidence type="ECO:0000313" key="1">
    <source>
        <dbReference type="EMBL" id="KAL2069019.1"/>
    </source>
</evidence>